<evidence type="ECO:0000259" key="1">
    <source>
        <dbReference type="PROSITE" id="PS51089"/>
    </source>
</evidence>
<proteinExistence type="predicted"/>
<dbReference type="Gene3D" id="1.10.950.10">
    <property type="entry name" value="Villin headpiece domain"/>
    <property type="match status" value="1"/>
</dbReference>
<dbReference type="GO" id="GO:0007010">
    <property type="term" value="P:cytoskeleton organization"/>
    <property type="evidence" value="ECO:0007669"/>
    <property type="project" value="InterPro"/>
</dbReference>
<dbReference type="GO" id="GO:0015629">
    <property type="term" value="C:actin cytoskeleton"/>
    <property type="evidence" value="ECO:0007669"/>
    <property type="project" value="TreeGrafter"/>
</dbReference>
<dbReference type="AlphaFoldDB" id="A0AB34J5Y4"/>
<dbReference type="SMART" id="SM00153">
    <property type="entry name" value="VHP"/>
    <property type="match status" value="1"/>
</dbReference>
<dbReference type="Proteomes" id="UP001515480">
    <property type="component" value="Unassembled WGS sequence"/>
</dbReference>
<organism evidence="2 3">
    <name type="scientific">Prymnesium parvum</name>
    <name type="common">Toxic golden alga</name>
    <dbReference type="NCBI Taxonomy" id="97485"/>
    <lineage>
        <taxon>Eukaryota</taxon>
        <taxon>Haptista</taxon>
        <taxon>Haptophyta</taxon>
        <taxon>Prymnesiophyceae</taxon>
        <taxon>Prymnesiales</taxon>
        <taxon>Prymnesiaceae</taxon>
        <taxon>Prymnesium</taxon>
    </lineage>
</organism>
<protein>
    <recommendedName>
        <fullName evidence="1">HP domain-containing protein</fullName>
    </recommendedName>
</protein>
<reference evidence="2 3" key="1">
    <citation type="journal article" date="2024" name="Science">
        <title>Giant polyketide synthase enzymes in the biosynthesis of giant marine polyether toxins.</title>
        <authorList>
            <person name="Fallon T.R."/>
            <person name="Shende V.V."/>
            <person name="Wierzbicki I.H."/>
            <person name="Pendleton A.L."/>
            <person name="Watervoot N.F."/>
            <person name="Auber R.P."/>
            <person name="Gonzalez D.J."/>
            <person name="Wisecaver J.H."/>
            <person name="Moore B.S."/>
        </authorList>
    </citation>
    <scope>NUCLEOTIDE SEQUENCE [LARGE SCALE GENOMIC DNA]</scope>
    <source>
        <strain evidence="2 3">12B1</strain>
    </source>
</reference>
<dbReference type="InterPro" id="IPR051618">
    <property type="entry name" value="Actin-binding_LIM"/>
</dbReference>
<dbReference type="PANTHER" id="PTHR24213">
    <property type="entry name" value="ACTIN-BINDING LIM PROTEIN"/>
    <property type="match status" value="1"/>
</dbReference>
<comment type="caution">
    <text evidence="2">The sequence shown here is derived from an EMBL/GenBank/DDBJ whole genome shotgun (WGS) entry which is preliminary data.</text>
</comment>
<dbReference type="GO" id="GO:0030032">
    <property type="term" value="P:lamellipodium assembly"/>
    <property type="evidence" value="ECO:0007669"/>
    <property type="project" value="TreeGrafter"/>
</dbReference>
<dbReference type="PROSITE" id="PS51089">
    <property type="entry name" value="HP"/>
    <property type="match status" value="1"/>
</dbReference>
<evidence type="ECO:0000313" key="3">
    <source>
        <dbReference type="Proteomes" id="UP001515480"/>
    </source>
</evidence>
<dbReference type="GO" id="GO:0051015">
    <property type="term" value="F:actin filament binding"/>
    <property type="evidence" value="ECO:0007669"/>
    <property type="project" value="TreeGrafter"/>
</dbReference>
<gene>
    <name evidence="2" type="ORF">AB1Y20_003875</name>
</gene>
<evidence type="ECO:0000313" key="2">
    <source>
        <dbReference type="EMBL" id="KAL1514789.1"/>
    </source>
</evidence>
<dbReference type="PANTHER" id="PTHR24213:SF9">
    <property type="entry name" value="UNCOORDINATED 115A, ISOFORM B-RELATED"/>
    <property type="match status" value="1"/>
</dbReference>
<dbReference type="EMBL" id="JBGBPQ010000012">
    <property type="protein sequence ID" value="KAL1514789.1"/>
    <property type="molecule type" value="Genomic_DNA"/>
</dbReference>
<dbReference type="InterPro" id="IPR003128">
    <property type="entry name" value="Villin_headpiece"/>
</dbReference>
<dbReference type="SUPFAM" id="SSF47050">
    <property type="entry name" value="VHP, Villin headpiece domain"/>
    <property type="match status" value="1"/>
</dbReference>
<accession>A0AB34J5Y4</accession>
<dbReference type="Pfam" id="PF02209">
    <property type="entry name" value="VHP"/>
    <property type="match status" value="1"/>
</dbReference>
<keyword evidence="3" id="KW-1185">Reference proteome</keyword>
<dbReference type="InterPro" id="IPR036886">
    <property type="entry name" value="Villin_headpiece_dom_sf"/>
</dbReference>
<feature type="domain" description="HP" evidence="1">
    <location>
        <begin position="141"/>
        <end position="205"/>
    </location>
</feature>
<name>A0AB34J5Y4_PRYPA</name>
<sequence length="205" mass="22764">MAKCAGGDCMAAASAEPPRLPLGTEPRRSTAVPTLTELCGEAIAAHAIIDVRNAPDVLEFASRHGAAALRLKALRLITSCYEAVQDVHPAEVLRDCLGEELYARLSEEQAETERRVRRISLVGEVVEKPTPCEPVVPVRTESGRVTYPYEQLRTDVAWPPGVGAEDREELLSDEDFDRLFGMSRTAFRKLPPWKRSNLKKKVDLW</sequence>